<dbReference type="GO" id="GO:0004713">
    <property type="term" value="F:protein tyrosine kinase activity"/>
    <property type="evidence" value="ECO:0007669"/>
    <property type="project" value="TreeGrafter"/>
</dbReference>
<proteinExistence type="predicted"/>
<accession>A0A7G5H3Z8</accession>
<reference evidence="4 5" key="1">
    <citation type="submission" date="2020-07" db="EMBL/GenBank/DDBJ databases">
        <title>Spirosoma foliorum sp. nov., isolated from the leaves on the Nejang mountain Korea, Republic of.</title>
        <authorList>
            <person name="Ho H."/>
            <person name="Lee Y.-J."/>
            <person name="Nurcahyanto D.-A."/>
            <person name="Kim S.-G."/>
        </authorList>
    </citation>
    <scope>NUCLEOTIDE SEQUENCE [LARGE SCALE GENOMIC DNA]</scope>
    <source>
        <strain evidence="4 5">PL0136</strain>
    </source>
</reference>
<dbReference type="Proteomes" id="UP000515369">
    <property type="component" value="Chromosome"/>
</dbReference>
<feature type="coiled-coil region" evidence="1">
    <location>
        <begin position="326"/>
        <end position="353"/>
    </location>
</feature>
<dbReference type="AlphaFoldDB" id="A0A7G5H3Z8"/>
<dbReference type="PANTHER" id="PTHR32309">
    <property type="entry name" value="TYROSINE-PROTEIN KINASE"/>
    <property type="match status" value="1"/>
</dbReference>
<dbReference type="RefSeq" id="WP_182463216.1">
    <property type="nucleotide sequence ID" value="NZ_CP059732.1"/>
</dbReference>
<feature type="coiled-coil region" evidence="1">
    <location>
        <begin position="220"/>
        <end position="247"/>
    </location>
</feature>
<evidence type="ECO:0000313" key="5">
    <source>
        <dbReference type="Proteomes" id="UP000515369"/>
    </source>
</evidence>
<keyword evidence="1" id="KW-0175">Coiled coil</keyword>
<gene>
    <name evidence="4" type="ORF">H3H32_13550</name>
</gene>
<dbReference type="InterPro" id="IPR050445">
    <property type="entry name" value="Bact_polysacc_biosynth/exp"/>
</dbReference>
<feature type="compositionally biased region" description="Basic residues" evidence="2">
    <location>
        <begin position="558"/>
        <end position="568"/>
    </location>
</feature>
<dbReference type="PANTHER" id="PTHR32309:SF13">
    <property type="entry name" value="FERRIC ENTEROBACTIN TRANSPORT PROTEIN FEPE"/>
    <property type="match status" value="1"/>
</dbReference>
<feature type="region of interest" description="Disordered" evidence="2">
    <location>
        <begin position="546"/>
        <end position="568"/>
    </location>
</feature>
<feature type="transmembrane region" description="Helical" evidence="3">
    <location>
        <begin position="466"/>
        <end position="485"/>
    </location>
</feature>
<sequence>MNFKKFTRLLWAYKWVLLLFPTALAGAVFYLTKMEERSFTTSTVIYTGFASGYTIEMDSRRDFVSINNAFDNLINTIKARTTLEEIGIRLLAHHLMINKPTPGVATAGTFKKLRDVVPETVIRQVVDPSSVENTVQNIYRYAQIPKNVIGEKLLNDKKSIYGVQGILSKLTVTREGNSDMIRLTYTADDPSVVKETIELVSTVFMKRYREIKVDETGNVVEYFMEQLKKASTKLSAAENKLTDFSRDNRIINYYEQTKSFTIRDKDFSLDIDKEKSNLAANKATLKDLEKKLSIRQDIALQSQQLTNIRDSLAVLNTRLAMMEMKVGSGSSQKQQLKDRIEQLEKQAKDNISGLYDINNSVKGLPSKLLFDEWTQTFMNVDQGEARLLTYYDIQRDYDDFYRRFAPLGSKMGQLERAISVAEREYLEILHGLSVSKLREQNMLMSSNLKIVDPPIFPGKPEPSKRLILVIGSFVAGLVLIIAYIIGKEYFDNSLKNPVRASKQVNIPFVGVLPIRNRLHSRKEFERLESIAMNQCLAQMALLTKKSDRSPYSGSGRERSKRSGQKLFY</sequence>
<protein>
    <recommendedName>
        <fullName evidence="6">Lipopolysaccharide biosynthesis protein</fullName>
    </recommendedName>
</protein>
<keyword evidence="3" id="KW-0812">Transmembrane</keyword>
<keyword evidence="3" id="KW-0472">Membrane</keyword>
<organism evidence="4 5">
    <name type="scientific">Spirosoma foliorum</name>
    <dbReference type="NCBI Taxonomy" id="2710596"/>
    <lineage>
        <taxon>Bacteria</taxon>
        <taxon>Pseudomonadati</taxon>
        <taxon>Bacteroidota</taxon>
        <taxon>Cytophagia</taxon>
        <taxon>Cytophagales</taxon>
        <taxon>Cytophagaceae</taxon>
        <taxon>Spirosoma</taxon>
    </lineage>
</organism>
<name>A0A7G5H3Z8_9BACT</name>
<keyword evidence="5" id="KW-1185">Reference proteome</keyword>
<dbReference type="KEGG" id="sfol:H3H32_13550"/>
<dbReference type="EMBL" id="CP059732">
    <property type="protein sequence ID" value="QMW05840.1"/>
    <property type="molecule type" value="Genomic_DNA"/>
</dbReference>
<evidence type="ECO:0000256" key="2">
    <source>
        <dbReference type="SAM" id="MobiDB-lite"/>
    </source>
</evidence>
<keyword evidence="3" id="KW-1133">Transmembrane helix</keyword>
<evidence type="ECO:0008006" key="6">
    <source>
        <dbReference type="Google" id="ProtNLM"/>
    </source>
</evidence>
<evidence type="ECO:0000256" key="3">
    <source>
        <dbReference type="SAM" id="Phobius"/>
    </source>
</evidence>
<evidence type="ECO:0000313" key="4">
    <source>
        <dbReference type="EMBL" id="QMW05840.1"/>
    </source>
</evidence>
<dbReference type="GO" id="GO:0005886">
    <property type="term" value="C:plasma membrane"/>
    <property type="evidence" value="ECO:0007669"/>
    <property type="project" value="TreeGrafter"/>
</dbReference>
<evidence type="ECO:0000256" key="1">
    <source>
        <dbReference type="SAM" id="Coils"/>
    </source>
</evidence>